<name>A0A370I7Y4_9NOCA</name>
<feature type="region of interest" description="Disordered" evidence="2">
    <location>
        <begin position="446"/>
        <end position="483"/>
    </location>
</feature>
<feature type="chain" id="PRO_5016588541" evidence="3">
    <location>
        <begin position="32"/>
        <end position="483"/>
    </location>
</feature>
<dbReference type="InterPro" id="IPR029058">
    <property type="entry name" value="AB_hydrolase_fold"/>
</dbReference>
<evidence type="ECO:0000313" key="4">
    <source>
        <dbReference type="EMBL" id="RDI66846.1"/>
    </source>
</evidence>
<keyword evidence="5" id="KW-1185">Reference proteome</keyword>
<dbReference type="Proteomes" id="UP000254869">
    <property type="component" value="Unassembled WGS sequence"/>
</dbReference>
<dbReference type="PANTHER" id="PTHR34853">
    <property type="match status" value="1"/>
</dbReference>
<sequence>MFTMRNRRHRYGFALTAIAVVQVALATIANADPSCPCMPDRPAPVSDNPDMYTGPIQPLLPFPQPPSPPEFDPFYRPDPARFVDLKPGQIIAARQVNFAGIGVIPLDVEAWQLSFRSNNSRDEPIAAVTTVVKPHIGPNPRKLLSYQVPEDSLANYCAPSYNFQLASVPGNYMGQIEPAAEMLQPFQQALRQGWNMNIPDHQGPNSAFYAGPLGGRITLDSIRAAENFYPMDLDGRHTPVVMQGHLGGGPPTQFAAELHHDYAPDLNLKGAAVNSPLSDLAGLVAHNSGNLAGPSIFDAMVGISREYPDFGRYLDEHMDGVGKAIRDVHGVVCMGWAGIAPPYQNYMGSLPPNVFDDPAVKHAMDENRYGNQQPDIPMYYYQPALDWVMPTPLVDDFINTTCRDHPDASIHYVRDHASELLTIPYVAQPSIDRWLTERVDGIPAPEGCSVSDVATMASPNNANGDQGGDAAPMPDAVERSNGN</sequence>
<evidence type="ECO:0000256" key="2">
    <source>
        <dbReference type="SAM" id="MobiDB-lite"/>
    </source>
</evidence>
<proteinExistence type="predicted"/>
<protein>
    <submittedName>
        <fullName evidence="4">Triacylglycerol lipase</fullName>
    </submittedName>
</protein>
<evidence type="ECO:0000313" key="5">
    <source>
        <dbReference type="Proteomes" id="UP000254869"/>
    </source>
</evidence>
<dbReference type="GO" id="GO:0004806">
    <property type="term" value="F:triacylglycerol lipase activity"/>
    <property type="evidence" value="ECO:0007669"/>
    <property type="project" value="InterPro"/>
</dbReference>
<dbReference type="AlphaFoldDB" id="A0A370I7Y4"/>
<dbReference type="EMBL" id="QQBC01000004">
    <property type="protein sequence ID" value="RDI66846.1"/>
    <property type="molecule type" value="Genomic_DNA"/>
</dbReference>
<dbReference type="STRING" id="1210086.GCA_001613105_01795"/>
<reference evidence="4 5" key="1">
    <citation type="submission" date="2018-07" db="EMBL/GenBank/DDBJ databases">
        <title>Genomic Encyclopedia of Type Strains, Phase IV (KMG-IV): sequencing the most valuable type-strain genomes for metagenomic binning, comparative biology and taxonomic classification.</title>
        <authorList>
            <person name="Goeker M."/>
        </authorList>
    </citation>
    <scope>NUCLEOTIDE SEQUENCE [LARGE SCALE GENOMIC DNA]</scope>
    <source>
        <strain evidence="4 5">DSM 44290</strain>
    </source>
</reference>
<keyword evidence="3" id="KW-0732">Signal</keyword>
<evidence type="ECO:0000256" key="1">
    <source>
        <dbReference type="ARBA" id="ARBA00022801"/>
    </source>
</evidence>
<accession>A0A370I7Y4</accession>
<gene>
    <name evidence="4" type="ORF">DFR76_104599</name>
</gene>
<comment type="caution">
    <text evidence="4">The sequence shown here is derived from an EMBL/GenBank/DDBJ whole genome shotgun (WGS) entry which is preliminary data.</text>
</comment>
<dbReference type="InterPro" id="IPR005152">
    <property type="entry name" value="Lipase_secreted"/>
</dbReference>
<evidence type="ECO:0000256" key="3">
    <source>
        <dbReference type="SAM" id="SignalP"/>
    </source>
</evidence>
<feature type="signal peptide" evidence="3">
    <location>
        <begin position="1"/>
        <end position="31"/>
    </location>
</feature>
<dbReference type="Gene3D" id="3.40.50.1820">
    <property type="entry name" value="alpha/beta hydrolase"/>
    <property type="match status" value="1"/>
</dbReference>
<organism evidence="4 5">
    <name type="scientific">Nocardia pseudobrasiliensis</name>
    <dbReference type="NCBI Taxonomy" id="45979"/>
    <lineage>
        <taxon>Bacteria</taxon>
        <taxon>Bacillati</taxon>
        <taxon>Actinomycetota</taxon>
        <taxon>Actinomycetes</taxon>
        <taxon>Mycobacteriales</taxon>
        <taxon>Nocardiaceae</taxon>
        <taxon>Nocardia</taxon>
    </lineage>
</organism>
<dbReference type="PANTHER" id="PTHR34853:SF5">
    <property type="entry name" value="LIP-DOMAIN-CONTAINING PROTEIN-RELATED"/>
    <property type="match status" value="1"/>
</dbReference>
<dbReference type="Gene3D" id="1.10.260.130">
    <property type="match status" value="1"/>
</dbReference>
<keyword evidence="1" id="KW-0378">Hydrolase</keyword>
<dbReference type="Pfam" id="PF03583">
    <property type="entry name" value="LIP"/>
    <property type="match status" value="1"/>
</dbReference>
<dbReference type="GO" id="GO:0016042">
    <property type="term" value="P:lipid catabolic process"/>
    <property type="evidence" value="ECO:0007669"/>
    <property type="project" value="InterPro"/>
</dbReference>